<dbReference type="AlphaFoldDB" id="A0A2C6L396"/>
<dbReference type="EMBL" id="MIGC01001429">
    <property type="protein sequence ID" value="PHJ22879.1"/>
    <property type="molecule type" value="Genomic_DNA"/>
</dbReference>
<sequence length="70" mass="8533">MYPCIFNRSLQRSFSRSKTISCLYRTHQDISIPPAYRSSTYMCIYGYRYMSLHTRQMHDIYIYIRVYVSV</sequence>
<organism evidence="1 2">
    <name type="scientific">Cystoisospora suis</name>
    <dbReference type="NCBI Taxonomy" id="483139"/>
    <lineage>
        <taxon>Eukaryota</taxon>
        <taxon>Sar</taxon>
        <taxon>Alveolata</taxon>
        <taxon>Apicomplexa</taxon>
        <taxon>Conoidasida</taxon>
        <taxon>Coccidia</taxon>
        <taxon>Eucoccidiorida</taxon>
        <taxon>Eimeriorina</taxon>
        <taxon>Sarcocystidae</taxon>
        <taxon>Cystoisospora</taxon>
    </lineage>
</organism>
<dbReference type="RefSeq" id="XP_067924556.1">
    <property type="nucleotide sequence ID" value="XM_068063466.1"/>
</dbReference>
<evidence type="ECO:0000313" key="1">
    <source>
        <dbReference type="EMBL" id="PHJ22879.1"/>
    </source>
</evidence>
<proteinExistence type="predicted"/>
<protein>
    <submittedName>
        <fullName evidence="1">Uncharacterized protein</fullName>
    </submittedName>
</protein>
<reference evidence="1 2" key="1">
    <citation type="journal article" date="2017" name="Int. J. Parasitol.">
        <title>The genome of the protozoan parasite Cystoisospora suis and a reverse vaccinology approach to identify vaccine candidates.</title>
        <authorList>
            <person name="Palmieri N."/>
            <person name="Shrestha A."/>
            <person name="Ruttkowski B."/>
            <person name="Beck T."/>
            <person name="Vogl C."/>
            <person name="Tomley F."/>
            <person name="Blake D.P."/>
            <person name="Joachim A."/>
        </authorList>
    </citation>
    <scope>NUCLEOTIDE SEQUENCE [LARGE SCALE GENOMIC DNA]</scope>
    <source>
        <strain evidence="1 2">Wien I</strain>
    </source>
</reference>
<accession>A0A2C6L396</accession>
<dbReference type="GeneID" id="94426677"/>
<comment type="caution">
    <text evidence="1">The sequence shown here is derived from an EMBL/GenBank/DDBJ whole genome shotgun (WGS) entry which is preliminary data.</text>
</comment>
<keyword evidence="2" id="KW-1185">Reference proteome</keyword>
<evidence type="ECO:0000313" key="2">
    <source>
        <dbReference type="Proteomes" id="UP000221165"/>
    </source>
</evidence>
<dbReference type="Proteomes" id="UP000221165">
    <property type="component" value="Unassembled WGS sequence"/>
</dbReference>
<gene>
    <name evidence="1" type="ORF">CSUI_003268</name>
</gene>
<dbReference type="VEuPathDB" id="ToxoDB:CSUI_003268"/>
<name>A0A2C6L396_9APIC</name>